<dbReference type="InterPro" id="IPR037448">
    <property type="entry name" value="Zig-8"/>
</dbReference>
<sequence length="204" mass="23594">MYYVLEATFENDGNLEALLNHVLWEPTTSNSPTTEEDKVAPYFDETSSHNNVTVQIGANVDLHCKVNRLNDKTVSWVRRAGDKMQLLSFGHHVYSTDQRYELLFKDPNDWQLRISYLNERDGGHYECQVSTHPPIAFTVYLAIIVPQLEITDERGVQVKDKFYYVGSTIELKCYITKVPQPSQFIVWRHETTSLNYDTSRGGIR</sequence>
<dbReference type="GO" id="GO:0032589">
    <property type="term" value="C:neuron projection membrane"/>
    <property type="evidence" value="ECO:0007669"/>
    <property type="project" value="TreeGrafter"/>
</dbReference>
<dbReference type="FunFam" id="2.60.40.10:FF:001598">
    <property type="entry name" value="Defective proboscis extension response"/>
    <property type="match status" value="1"/>
</dbReference>
<organism evidence="2 3">
    <name type="scientific">Macrosiphum euphorbiae</name>
    <name type="common">potato aphid</name>
    <dbReference type="NCBI Taxonomy" id="13131"/>
    <lineage>
        <taxon>Eukaryota</taxon>
        <taxon>Metazoa</taxon>
        <taxon>Ecdysozoa</taxon>
        <taxon>Arthropoda</taxon>
        <taxon>Hexapoda</taxon>
        <taxon>Insecta</taxon>
        <taxon>Pterygota</taxon>
        <taxon>Neoptera</taxon>
        <taxon>Paraneoptera</taxon>
        <taxon>Hemiptera</taxon>
        <taxon>Sternorrhyncha</taxon>
        <taxon>Aphidomorpha</taxon>
        <taxon>Aphidoidea</taxon>
        <taxon>Aphididae</taxon>
        <taxon>Macrosiphini</taxon>
        <taxon>Macrosiphum</taxon>
    </lineage>
</organism>
<gene>
    <name evidence="2" type="ORF">MEUPH1_LOCUS18530</name>
</gene>
<dbReference type="GO" id="GO:0050808">
    <property type="term" value="P:synapse organization"/>
    <property type="evidence" value="ECO:0007669"/>
    <property type="project" value="TreeGrafter"/>
</dbReference>
<proteinExistence type="predicted"/>
<dbReference type="Proteomes" id="UP001160148">
    <property type="component" value="Unassembled WGS sequence"/>
</dbReference>
<dbReference type="PANTHER" id="PTHR23279:SF3">
    <property type="entry name" value="DEFECTIVE PROBOSCIS EXTENSION RESPONSE 18"/>
    <property type="match status" value="1"/>
</dbReference>
<comment type="caution">
    <text evidence="2">The sequence shown here is derived from an EMBL/GenBank/DDBJ whole genome shotgun (WGS) entry which is preliminary data.</text>
</comment>
<protein>
    <recommendedName>
        <fullName evidence="1">Ig-like domain-containing protein</fullName>
    </recommendedName>
</protein>
<name>A0AAV0X5T0_9HEMI</name>
<dbReference type="SMART" id="SM00409">
    <property type="entry name" value="IG"/>
    <property type="match status" value="1"/>
</dbReference>
<dbReference type="AlphaFoldDB" id="A0AAV0X5T0"/>
<dbReference type="Gene3D" id="2.60.40.10">
    <property type="entry name" value="Immunoglobulins"/>
    <property type="match status" value="1"/>
</dbReference>
<dbReference type="InterPro" id="IPR003599">
    <property type="entry name" value="Ig_sub"/>
</dbReference>
<evidence type="ECO:0000313" key="3">
    <source>
        <dbReference type="Proteomes" id="UP001160148"/>
    </source>
</evidence>
<dbReference type="SMART" id="SM00408">
    <property type="entry name" value="IGc2"/>
    <property type="match status" value="1"/>
</dbReference>
<evidence type="ECO:0000259" key="1">
    <source>
        <dbReference type="PROSITE" id="PS50835"/>
    </source>
</evidence>
<dbReference type="InterPro" id="IPR013783">
    <property type="entry name" value="Ig-like_fold"/>
</dbReference>
<dbReference type="InterPro" id="IPR013106">
    <property type="entry name" value="Ig_V-set"/>
</dbReference>
<dbReference type="InterPro" id="IPR036179">
    <property type="entry name" value="Ig-like_dom_sf"/>
</dbReference>
<accession>A0AAV0X5T0</accession>
<dbReference type="EMBL" id="CARXXK010000003">
    <property type="protein sequence ID" value="CAI6363605.1"/>
    <property type="molecule type" value="Genomic_DNA"/>
</dbReference>
<dbReference type="Pfam" id="PF07686">
    <property type="entry name" value="V-set"/>
    <property type="match status" value="1"/>
</dbReference>
<dbReference type="PROSITE" id="PS50835">
    <property type="entry name" value="IG_LIKE"/>
    <property type="match status" value="1"/>
</dbReference>
<reference evidence="2 3" key="1">
    <citation type="submission" date="2023-01" db="EMBL/GenBank/DDBJ databases">
        <authorList>
            <person name="Whitehead M."/>
        </authorList>
    </citation>
    <scope>NUCLEOTIDE SEQUENCE [LARGE SCALE GENOMIC DNA]</scope>
</reference>
<dbReference type="InterPro" id="IPR003598">
    <property type="entry name" value="Ig_sub2"/>
</dbReference>
<dbReference type="InterPro" id="IPR007110">
    <property type="entry name" value="Ig-like_dom"/>
</dbReference>
<feature type="domain" description="Ig-like" evidence="1">
    <location>
        <begin position="41"/>
        <end position="138"/>
    </location>
</feature>
<keyword evidence="3" id="KW-1185">Reference proteome</keyword>
<dbReference type="SUPFAM" id="SSF48726">
    <property type="entry name" value="Immunoglobulin"/>
    <property type="match status" value="1"/>
</dbReference>
<evidence type="ECO:0000313" key="2">
    <source>
        <dbReference type="EMBL" id="CAI6363605.1"/>
    </source>
</evidence>
<dbReference type="PANTHER" id="PTHR23279">
    <property type="entry name" value="DEFECTIVE PROBOSCIS EXTENSION RESPONSE DPR -RELATED"/>
    <property type="match status" value="1"/>
</dbReference>